<feature type="chain" id="PRO_5040970921" description="DUF4185 domain-containing protein" evidence="1">
    <location>
        <begin position="28"/>
        <end position="369"/>
    </location>
</feature>
<keyword evidence="1" id="KW-0732">Signal</keyword>
<feature type="signal peptide" evidence="1">
    <location>
        <begin position="1"/>
        <end position="27"/>
    </location>
</feature>
<protein>
    <recommendedName>
        <fullName evidence="2">DUF4185 domain-containing protein</fullName>
    </recommendedName>
</protein>
<evidence type="ECO:0000313" key="4">
    <source>
        <dbReference type="Proteomes" id="UP001165079"/>
    </source>
</evidence>
<organism evidence="3 4">
    <name type="scientific">Actinorhabdospora filicis</name>
    <dbReference type="NCBI Taxonomy" id="1785913"/>
    <lineage>
        <taxon>Bacteria</taxon>
        <taxon>Bacillati</taxon>
        <taxon>Actinomycetota</taxon>
        <taxon>Actinomycetes</taxon>
        <taxon>Micromonosporales</taxon>
        <taxon>Micromonosporaceae</taxon>
        <taxon>Actinorhabdospora</taxon>
    </lineage>
</organism>
<dbReference type="AlphaFoldDB" id="A0A9W6WA38"/>
<name>A0A9W6WA38_9ACTN</name>
<comment type="caution">
    <text evidence="3">The sequence shown here is derived from an EMBL/GenBank/DDBJ whole genome shotgun (WGS) entry which is preliminary data.</text>
</comment>
<dbReference type="Proteomes" id="UP001165079">
    <property type="component" value="Unassembled WGS sequence"/>
</dbReference>
<keyword evidence="4" id="KW-1185">Reference proteome</keyword>
<evidence type="ECO:0000313" key="3">
    <source>
        <dbReference type="EMBL" id="GLZ78201.1"/>
    </source>
</evidence>
<gene>
    <name evidence="3" type="ORF">Afil01_30080</name>
</gene>
<evidence type="ECO:0000259" key="2">
    <source>
        <dbReference type="Pfam" id="PF13810"/>
    </source>
</evidence>
<feature type="domain" description="DUF4185" evidence="2">
    <location>
        <begin position="198"/>
        <end position="332"/>
    </location>
</feature>
<dbReference type="Pfam" id="PF13810">
    <property type="entry name" value="DUF4185"/>
    <property type="match status" value="1"/>
</dbReference>
<proteinExistence type="predicted"/>
<evidence type="ECO:0000256" key="1">
    <source>
        <dbReference type="SAM" id="SignalP"/>
    </source>
</evidence>
<reference evidence="3" key="1">
    <citation type="submission" date="2023-03" db="EMBL/GenBank/DDBJ databases">
        <title>Actinorhabdospora filicis NBRC 111898.</title>
        <authorList>
            <person name="Ichikawa N."/>
            <person name="Sato H."/>
            <person name="Tonouchi N."/>
        </authorList>
    </citation>
    <scope>NUCLEOTIDE SEQUENCE</scope>
    <source>
        <strain evidence="3">NBRC 111898</strain>
    </source>
</reference>
<dbReference type="RefSeq" id="WP_285663369.1">
    <property type="nucleotide sequence ID" value="NZ_BSTX01000002.1"/>
</dbReference>
<accession>A0A9W6WA38</accession>
<dbReference type="InterPro" id="IPR025442">
    <property type="entry name" value="DUF4185"/>
</dbReference>
<sequence length="369" mass="39838">MSLRTLSTGTALVTGLIALAVPAAAQAAPNCDPRVSSSVNEELTERFGTYGDTAGRWTGADSAYSVPLPDGSIAWIYSDTFLGEVDANHGRPQDSPFVHNSIVVDDDGELTTYTGGTASAPESLVKVAGADETQRWYWFGDATVEGDSLRVMLLEFVKTGTGVFDFAFAGNAVATFDTGDMSLTGVTELPESTINWGSAFYEDPSDGYTYVFGVEDLQAHKYAHLARVPSGELTTSAWEYFNAGVWGTTSGRILEGVSNEFSVTRYQGRFTLVTGDATEPLSAKIVAYRASSIEGPYTGKTVLYTTPETGGNVFTYNAKAHPELGNGHRLLITYNVNSFNTGDLYTEVDNYRPRYVDVSVKFPHARPCR</sequence>
<dbReference type="EMBL" id="BSTX01000002">
    <property type="protein sequence ID" value="GLZ78201.1"/>
    <property type="molecule type" value="Genomic_DNA"/>
</dbReference>